<name>A0A543GA95_9PSEU</name>
<dbReference type="GO" id="GO:0006508">
    <property type="term" value="P:proteolysis"/>
    <property type="evidence" value="ECO:0007669"/>
    <property type="project" value="InterPro"/>
</dbReference>
<organism evidence="1 2">
    <name type="scientific">Pseudonocardia cypriaca</name>
    <dbReference type="NCBI Taxonomy" id="882449"/>
    <lineage>
        <taxon>Bacteria</taxon>
        <taxon>Bacillati</taxon>
        <taxon>Actinomycetota</taxon>
        <taxon>Actinomycetes</taxon>
        <taxon>Pseudonocardiales</taxon>
        <taxon>Pseudonocardiaceae</taxon>
        <taxon>Pseudonocardia</taxon>
    </lineage>
</organism>
<gene>
    <name evidence="1" type="ORF">FB388_0320</name>
</gene>
<dbReference type="Gene3D" id="3.40.50.1820">
    <property type="entry name" value="alpha/beta hydrolase"/>
    <property type="match status" value="1"/>
</dbReference>
<sequence>MTVETAITGTAAGVPFVAVPPTGGAADAPVVLAWHLMDPPRTEAALAAALPLAGLEAWRIYLGLPMHGARFPGGGVDALMQLGFADAVLNLYGPISAQAAEECGPAYVELRERFGFRDGPVGVLGGSLGSAVAQLVVAGGAFDVAAAVLVSPVSQLEAVVATVGRMLGVDYPWSEPSLEVARRMDFVARAGEVATCPATLFVVGEEDDEQGFREPATRLRAELARREVVTGLVVVPGMGHAFAEEPGIEPAPQLPAAAEVDRLAVDWFARYLRPSLSRSGPGLPG</sequence>
<dbReference type="AlphaFoldDB" id="A0A543GA95"/>
<dbReference type="SUPFAM" id="SSF53474">
    <property type="entry name" value="alpha/beta-Hydrolases"/>
    <property type="match status" value="1"/>
</dbReference>
<proteinExistence type="predicted"/>
<evidence type="ECO:0000313" key="1">
    <source>
        <dbReference type="EMBL" id="TQM42981.1"/>
    </source>
</evidence>
<dbReference type="EMBL" id="VFPH01000001">
    <property type="protein sequence ID" value="TQM42981.1"/>
    <property type="molecule type" value="Genomic_DNA"/>
</dbReference>
<dbReference type="Proteomes" id="UP000319818">
    <property type="component" value="Unassembled WGS sequence"/>
</dbReference>
<reference evidence="1 2" key="1">
    <citation type="submission" date="2019-06" db="EMBL/GenBank/DDBJ databases">
        <title>Sequencing the genomes of 1000 actinobacteria strains.</title>
        <authorList>
            <person name="Klenk H.-P."/>
        </authorList>
    </citation>
    <scope>NUCLEOTIDE SEQUENCE [LARGE SCALE GENOMIC DNA]</scope>
    <source>
        <strain evidence="1 2">DSM 45511</strain>
    </source>
</reference>
<evidence type="ECO:0000313" key="2">
    <source>
        <dbReference type="Proteomes" id="UP000319818"/>
    </source>
</evidence>
<dbReference type="InterPro" id="IPR029058">
    <property type="entry name" value="AB_hydrolase_fold"/>
</dbReference>
<accession>A0A543GA95</accession>
<dbReference type="RefSeq" id="WP_211361714.1">
    <property type="nucleotide sequence ID" value="NZ_VFPH01000001.1"/>
</dbReference>
<keyword evidence="2" id="KW-1185">Reference proteome</keyword>
<dbReference type="GO" id="GO:0008236">
    <property type="term" value="F:serine-type peptidase activity"/>
    <property type="evidence" value="ECO:0007669"/>
    <property type="project" value="InterPro"/>
</dbReference>
<protein>
    <submittedName>
        <fullName evidence="1">Prolyl oligopeptidase family protein</fullName>
    </submittedName>
</protein>
<comment type="caution">
    <text evidence="1">The sequence shown here is derived from an EMBL/GenBank/DDBJ whole genome shotgun (WGS) entry which is preliminary data.</text>
</comment>